<sequence length="177" mass="19507">MAATPNLSSEFCSLLRRARKIAKRNTKYSSEATRKQISDGLQALTGKIAHTWQVDTSEAMYLGLDVALVAGTGAGKTWTFMGALLADASKTKKIIIVSPLTELQRDQVKRFKAVGFTAAAVNAATWCPQLRQHQGFSKLMRTPSFTDNVLCIAIDEAHTITLWGGDFRKQFAELERL</sequence>
<dbReference type="GO" id="GO:0043138">
    <property type="term" value="F:3'-5' DNA helicase activity"/>
    <property type="evidence" value="ECO:0007669"/>
    <property type="project" value="UniProtKB-EC"/>
</dbReference>
<keyword evidence="3" id="KW-0413">Isomerase</keyword>
<dbReference type="PANTHER" id="PTHR13710:SF105">
    <property type="entry name" value="ATP-DEPENDENT DNA HELICASE Q1"/>
    <property type="match status" value="1"/>
</dbReference>
<dbReference type="InterPro" id="IPR027417">
    <property type="entry name" value="P-loop_NTPase"/>
</dbReference>
<dbReference type="PROSITE" id="PS51192">
    <property type="entry name" value="HELICASE_ATP_BIND_1"/>
    <property type="match status" value="1"/>
</dbReference>
<reference evidence="7 8" key="1">
    <citation type="journal article" date="2012" name="BMC Genomics">
        <title>Comparative genomics of the white-rot fungi, Phanerochaete carnosa and P. chrysosporium, to elucidate the genetic basis of the distinct wood types they colonize.</title>
        <authorList>
            <person name="Suzuki H."/>
            <person name="MacDonald J."/>
            <person name="Syed K."/>
            <person name="Salamov A."/>
            <person name="Hori C."/>
            <person name="Aerts A."/>
            <person name="Henrissat B."/>
            <person name="Wiebenga A."/>
            <person name="vanKuyk P.A."/>
            <person name="Barry K."/>
            <person name="Lindquist E."/>
            <person name="LaButti K."/>
            <person name="Lapidus A."/>
            <person name="Lucas S."/>
            <person name="Coutinho P."/>
            <person name="Gong Y."/>
            <person name="Samejima M."/>
            <person name="Mahadevan R."/>
            <person name="Abou-Zaid M."/>
            <person name="de Vries R.P."/>
            <person name="Igarashi K."/>
            <person name="Yadav J.S."/>
            <person name="Grigoriev I.V."/>
            <person name="Master E.R."/>
        </authorList>
    </citation>
    <scope>NUCLEOTIDE SEQUENCE [LARGE SCALE GENOMIC DNA]</scope>
    <source>
        <strain evidence="7 8">HHB-10118-sp</strain>
    </source>
</reference>
<dbReference type="KEGG" id="pco:PHACADRAFT_132775"/>
<evidence type="ECO:0000256" key="4">
    <source>
        <dbReference type="ARBA" id="ARBA00034617"/>
    </source>
</evidence>
<dbReference type="HOGENOM" id="CLU_001103_19_2_1"/>
<dbReference type="GO" id="GO:0005524">
    <property type="term" value="F:ATP binding"/>
    <property type="evidence" value="ECO:0007669"/>
    <property type="project" value="InterPro"/>
</dbReference>
<dbReference type="EMBL" id="JH930468">
    <property type="protein sequence ID" value="EKM60289.1"/>
    <property type="molecule type" value="Genomic_DNA"/>
</dbReference>
<dbReference type="PANTHER" id="PTHR13710">
    <property type="entry name" value="DNA HELICASE RECQ FAMILY MEMBER"/>
    <property type="match status" value="1"/>
</dbReference>
<feature type="domain" description="Helicase ATP-binding" evidence="6">
    <location>
        <begin position="57"/>
        <end position="177"/>
    </location>
</feature>
<organism evidence="7 8">
    <name type="scientific">Phanerochaete carnosa (strain HHB-10118-sp)</name>
    <name type="common">White-rot fungus</name>
    <name type="synonym">Peniophora carnosa</name>
    <dbReference type="NCBI Taxonomy" id="650164"/>
    <lineage>
        <taxon>Eukaryota</taxon>
        <taxon>Fungi</taxon>
        <taxon>Dikarya</taxon>
        <taxon>Basidiomycota</taxon>
        <taxon>Agaricomycotina</taxon>
        <taxon>Agaricomycetes</taxon>
        <taxon>Polyporales</taxon>
        <taxon>Phanerochaetaceae</taxon>
        <taxon>Phanerochaete</taxon>
    </lineage>
</organism>
<dbReference type="InterPro" id="IPR011545">
    <property type="entry name" value="DEAD/DEAH_box_helicase_dom"/>
</dbReference>
<protein>
    <recommendedName>
        <fullName evidence="5">DNA 3'-5' helicase</fullName>
        <ecNumber evidence="5">5.6.2.4</ecNumber>
    </recommendedName>
</protein>
<dbReference type="AlphaFoldDB" id="K5WMA8"/>
<dbReference type="OrthoDB" id="2499463at2759"/>
<evidence type="ECO:0000259" key="6">
    <source>
        <dbReference type="PROSITE" id="PS51192"/>
    </source>
</evidence>
<evidence type="ECO:0000313" key="7">
    <source>
        <dbReference type="EMBL" id="EKM60289.1"/>
    </source>
</evidence>
<dbReference type="Pfam" id="PF00270">
    <property type="entry name" value="DEAD"/>
    <property type="match status" value="1"/>
</dbReference>
<keyword evidence="8" id="KW-1185">Reference proteome</keyword>
<evidence type="ECO:0000256" key="2">
    <source>
        <dbReference type="ARBA" id="ARBA00023125"/>
    </source>
</evidence>
<dbReference type="STRING" id="650164.K5WMA8"/>
<gene>
    <name evidence="7" type="ORF">PHACADRAFT_132775</name>
</gene>
<dbReference type="InParanoid" id="K5WMA8"/>
<dbReference type="GO" id="GO:0005694">
    <property type="term" value="C:chromosome"/>
    <property type="evidence" value="ECO:0007669"/>
    <property type="project" value="TreeGrafter"/>
</dbReference>
<accession>K5WMA8</accession>
<evidence type="ECO:0000313" key="8">
    <source>
        <dbReference type="Proteomes" id="UP000008370"/>
    </source>
</evidence>
<evidence type="ECO:0000256" key="3">
    <source>
        <dbReference type="ARBA" id="ARBA00023235"/>
    </source>
</evidence>
<proteinExistence type="inferred from homology"/>
<dbReference type="GO" id="GO:0003677">
    <property type="term" value="F:DNA binding"/>
    <property type="evidence" value="ECO:0007669"/>
    <property type="project" value="UniProtKB-KW"/>
</dbReference>
<dbReference type="GeneID" id="18908242"/>
<dbReference type="Gene3D" id="3.40.50.300">
    <property type="entry name" value="P-loop containing nucleotide triphosphate hydrolases"/>
    <property type="match status" value="2"/>
</dbReference>
<dbReference type="InterPro" id="IPR014001">
    <property type="entry name" value="Helicase_ATP-bd"/>
</dbReference>
<keyword evidence="2" id="KW-0238">DNA-binding</keyword>
<evidence type="ECO:0000256" key="1">
    <source>
        <dbReference type="ARBA" id="ARBA00005446"/>
    </source>
</evidence>
<name>K5WMA8_PHACS</name>
<dbReference type="Proteomes" id="UP000008370">
    <property type="component" value="Unassembled WGS sequence"/>
</dbReference>
<dbReference type="EC" id="5.6.2.4" evidence="5"/>
<comment type="similarity">
    <text evidence="1">Belongs to the helicase family. RecQ subfamily.</text>
</comment>
<dbReference type="RefSeq" id="XP_007389760.1">
    <property type="nucleotide sequence ID" value="XM_007389698.1"/>
</dbReference>
<dbReference type="SUPFAM" id="SSF52540">
    <property type="entry name" value="P-loop containing nucleoside triphosphate hydrolases"/>
    <property type="match status" value="1"/>
</dbReference>
<comment type="catalytic activity">
    <reaction evidence="4">
        <text>Couples ATP hydrolysis with the unwinding of duplex DNA by translocating in the 3'-5' direction.</text>
        <dbReference type="EC" id="5.6.2.4"/>
    </reaction>
</comment>
<dbReference type="GO" id="GO:0000724">
    <property type="term" value="P:double-strand break repair via homologous recombination"/>
    <property type="evidence" value="ECO:0007669"/>
    <property type="project" value="TreeGrafter"/>
</dbReference>
<evidence type="ECO:0000256" key="5">
    <source>
        <dbReference type="ARBA" id="ARBA00034808"/>
    </source>
</evidence>
<feature type="non-terminal residue" evidence="7">
    <location>
        <position position="1"/>
    </location>
</feature>
<dbReference type="GO" id="GO:0005737">
    <property type="term" value="C:cytoplasm"/>
    <property type="evidence" value="ECO:0007669"/>
    <property type="project" value="TreeGrafter"/>
</dbReference>
<dbReference type="GO" id="GO:0009378">
    <property type="term" value="F:four-way junction helicase activity"/>
    <property type="evidence" value="ECO:0007669"/>
    <property type="project" value="TreeGrafter"/>
</dbReference>